<dbReference type="AlphaFoldDB" id="A0A0M4E7Q6"/>
<keyword evidence="2" id="KW-0677">Repeat</keyword>
<organism evidence="8 9">
    <name type="scientific">Drosophila busckii</name>
    <name type="common">Fruit fly</name>
    <dbReference type="NCBI Taxonomy" id="30019"/>
    <lineage>
        <taxon>Eukaryota</taxon>
        <taxon>Metazoa</taxon>
        <taxon>Ecdysozoa</taxon>
        <taxon>Arthropoda</taxon>
        <taxon>Hexapoda</taxon>
        <taxon>Insecta</taxon>
        <taxon>Pterygota</taxon>
        <taxon>Neoptera</taxon>
        <taxon>Endopterygota</taxon>
        <taxon>Diptera</taxon>
        <taxon>Brachycera</taxon>
        <taxon>Muscomorpha</taxon>
        <taxon>Ephydroidea</taxon>
        <taxon>Drosophilidae</taxon>
        <taxon>Drosophila</taxon>
    </lineage>
</organism>
<dbReference type="GO" id="GO:0016787">
    <property type="term" value="F:hydrolase activity"/>
    <property type="evidence" value="ECO:0007669"/>
    <property type="project" value="UniProtKB-KW"/>
</dbReference>
<evidence type="ECO:0000256" key="3">
    <source>
        <dbReference type="ARBA" id="ARBA00022741"/>
    </source>
</evidence>
<dbReference type="STRING" id="30019.A0A0M4E7Q6"/>
<keyword evidence="9" id="KW-1185">Reference proteome</keyword>
<evidence type="ECO:0000256" key="1">
    <source>
        <dbReference type="ARBA" id="ARBA00012552"/>
    </source>
</evidence>
<sequence length="203" mass="22527">MLSAKDIKCDTVPTAGSVQFKLLKICTPTHFAARLLAHKTSNSSHWRTLDYEQRYEQLQQQLSSYFATSDNCIMPQLPQLSDVCVRRLGPNGYERVAITHVPQAANTDANAVLRVKHLDLNTVICHAKLSELLVCPPTLQQIAPLALDLRLSGIVPCQGEEIWQRCDNVSIGKLLHVGAVYEAQVDFGLSHAIFVKDLQLPSL</sequence>
<proteinExistence type="predicted"/>
<keyword evidence="6" id="KW-0067">ATP-binding</keyword>
<keyword evidence="3" id="KW-0547">Nucleotide-binding</keyword>
<feature type="non-terminal residue" evidence="8">
    <location>
        <position position="203"/>
    </location>
</feature>
<dbReference type="GO" id="GO:0003724">
    <property type="term" value="F:RNA helicase activity"/>
    <property type="evidence" value="ECO:0007669"/>
    <property type="project" value="UniProtKB-EC"/>
</dbReference>
<comment type="catalytic activity">
    <reaction evidence="7">
        <text>ATP + H2O = ADP + phosphate + H(+)</text>
        <dbReference type="Rhea" id="RHEA:13065"/>
        <dbReference type="ChEBI" id="CHEBI:15377"/>
        <dbReference type="ChEBI" id="CHEBI:15378"/>
        <dbReference type="ChEBI" id="CHEBI:30616"/>
        <dbReference type="ChEBI" id="CHEBI:43474"/>
        <dbReference type="ChEBI" id="CHEBI:456216"/>
        <dbReference type="EC" id="3.6.4.13"/>
    </reaction>
</comment>
<keyword evidence="5" id="KW-0347">Helicase</keyword>
<evidence type="ECO:0000256" key="7">
    <source>
        <dbReference type="ARBA" id="ARBA00047984"/>
    </source>
</evidence>
<dbReference type="PANTHER" id="PTHR22655">
    <property type="entry name" value="ATP-DEPENDENT RNA HELICASE TDRD12-RELATED"/>
    <property type="match status" value="1"/>
</dbReference>
<evidence type="ECO:0000313" key="9">
    <source>
        <dbReference type="Proteomes" id="UP000494163"/>
    </source>
</evidence>
<name>A0A0M4E7Q6_DROBS</name>
<evidence type="ECO:0000256" key="5">
    <source>
        <dbReference type="ARBA" id="ARBA00022806"/>
    </source>
</evidence>
<dbReference type="OrthoDB" id="249932at2759"/>
<evidence type="ECO:0000313" key="8">
    <source>
        <dbReference type="EMBL" id="ALC40608.1"/>
    </source>
</evidence>
<dbReference type="Proteomes" id="UP000494163">
    <property type="component" value="Chromosome 2R"/>
</dbReference>
<evidence type="ECO:0000256" key="4">
    <source>
        <dbReference type="ARBA" id="ARBA00022801"/>
    </source>
</evidence>
<protein>
    <recommendedName>
        <fullName evidence="1">RNA helicase</fullName>
        <ecNumber evidence="1">3.6.4.13</ecNumber>
    </recommendedName>
</protein>
<evidence type="ECO:0000256" key="2">
    <source>
        <dbReference type="ARBA" id="ARBA00022737"/>
    </source>
</evidence>
<dbReference type="GO" id="GO:0042078">
    <property type="term" value="P:germ-line stem cell division"/>
    <property type="evidence" value="ECO:0007669"/>
    <property type="project" value="TreeGrafter"/>
</dbReference>
<accession>A0A0M4E7Q6</accession>
<keyword evidence="4" id="KW-0378">Hydrolase</keyword>
<gene>
    <name evidence="8" type="ORF">Dbus_chr2Rg187</name>
</gene>
<dbReference type="EMBL" id="CP012524">
    <property type="protein sequence ID" value="ALC40608.1"/>
    <property type="molecule type" value="Genomic_DNA"/>
</dbReference>
<dbReference type="GO" id="GO:0005524">
    <property type="term" value="F:ATP binding"/>
    <property type="evidence" value="ECO:0007669"/>
    <property type="project" value="UniProtKB-KW"/>
</dbReference>
<reference evidence="8 9" key="1">
    <citation type="submission" date="2015-08" db="EMBL/GenBank/DDBJ databases">
        <title>Ancestral chromatin configuration constrains chromatin evolution on differentiating sex chromosomes in Drosophila.</title>
        <authorList>
            <person name="Zhou Q."/>
            <person name="Bachtrog D."/>
        </authorList>
    </citation>
    <scope>NUCLEOTIDE SEQUENCE [LARGE SCALE GENOMIC DNA]</scope>
    <source>
        <tissue evidence="8">Whole larvae</tissue>
    </source>
</reference>
<dbReference type="EC" id="3.6.4.13" evidence="1"/>
<dbReference type="PANTHER" id="PTHR22655:SF2">
    <property type="entry name" value="ATP-DEPENDENT RNA HELICASE TDRD12-RELATED"/>
    <property type="match status" value="1"/>
</dbReference>
<evidence type="ECO:0000256" key="6">
    <source>
        <dbReference type="ARBA" id="ARBA00022840"/>
    </source>
</evidence>